<reference evidence="1 2" key="1">
    <citation type="submission" date="2015-05" db="EMBL/GenBank/DDBJ databases">
        <title>Whole genome sequence and identification of bacterial endophytes from Costus igneus.</title>
        <authorList>
            <person name="Lee Y.P."/>
            <person name="Gan H.M."/>
            <person name="Eng W."/>
            <person name="Wheatley M.S."/>
            <person name="Caraballo A."/>
            <person name="Polter S."/>
            <person name="Savka M.A."/>
            <person name="Hudson A.O."/>
        </authorList>
    </citation>
    <scope>NUCLEOTIDE SEQUENCE [LARGE SCALE GENOMIC DNA]</scope>
    <source>
        <strain evidence="1 2">RIT375</strain>
    </source>
</reference>
<dbReference type="AlphaFoldDB" id="A0A0J1I670"/>
<proteinExistence type="predicted"/>
<dbReference type="EMBL" id="LDPG01000001">
    <property type="protein sequence ID" value="KLV21454.1"/>
    <property type="molecule type" value="Genomic_DNA"/>
</dbReference>
<evidence type="ECO:0000313" key="2">
    <source>
        <dbReference type="Proteomes" id="UP000035904"/>
    </source>
</evidence>
<sequence length="61" mass="7625">MSKFIFIKFKFQGGFTKYYTESFVYRNVIGNFLRFISFYLPRLDKMENHSKRREREIEKKN</sequence>
<accession>A0A0J1I670</accession>
<name>A0A0J1I670_BACAN</name>
<organism evidence="1 2">
    <name type="scientific">Bacillus anthracis</name>
    <name type="common">anthrax bacterium</name>
    <dbReference type="NCBI Taxonomy" id="1392"/>
    <lineage>
        <taxon>Bacteria</taxon>
        <taxon>Bacillati</taxon>
        <taxon>Bacillota</taxon>
        <taxon>Bacilli</taxon>
        <taxon>Bacillales</taxon>
        <taxon>Bacillaceae</taxon>
        <taxon>Bacillus</taxon>
        <taxon>Bacillus cereus group</taxon>
    </lineage>
</organism>
<evidence type="ECO:0000313" key="1">
    <source>
        <dbReference type="EMBL" id="KLV21454.1"/>
    </source>
</evidence>
<gene>
    <name evidence="1" type="ORF">ABW01_04035</name>
</gene>
<dbReference type="Proteomes" id="UP000035904">
    <property type="component" value="Unassembled WGS sequence"/>
</dbReference>
<protein>
    <submittedName>
        <fullName evidence="1">Uncharacterized protein</fullName>
    </submittedName>
</protein>
<dbReference type="PATRIC" id="fig|1392.242.peg.839"/>
<comment type="caution">
    <text evidence="1">The sequence shown here is derived from an EMBL/GenBank/DDBJ whole genome shotgun (WGS) entry which is preliminary data.</text>
</comment>